<evidence type="ECO:0000256" key="6">
    <source>
        <dbReference type="ARBA" id="ARBA00022989"/>
    </source>
</evidence>
<feature type="domain" description="ABC transmembrane type-1" evidence="14">
    <location>
        <begin position="108"/>
        <end position="403"/>
    </location>
</feature>
<dbReference type="GO" id="GO:0005524">
    <property type="term" value="F:ATP binding"/>
    <property type="evidence" value="ECO:0007669"/>
    <property type="project" value="UniProtKB-KW"/>
</dbReference>
<evidence type="ECO:0000259" key="14">
    <source>
        <dbReference type="PROSITE" id="PS50929"/>
    </source>
</evidence>
<organism evidence="15 16">
    <name type="scientific">Trichuris muris</name>
    <name type="common">Mouse whipworm</name>
    <dbReference type="NCBI Taxonomy" id="70415"/>
    <lineage>
        <taxon>Eukaryota</taxon>
        <taxon>Metazoa</taxon>
        <taxon>Ecdysozoa</taxon>
        <taxon>Nematoda</taxon>
        <taxon>Enoplea</taxon>
        <taxon>Dorylaimia</taxon>
        <taxon>Trichinellida</taxon>
        <taxon>Trichuridae</taxon>
        <taxon>Trichuris</taxon>
    </lineage>
</organism>
<feature type="transmembrane region" description="Helical" evidence="12">
    <location>
        <begin position="260"/>
        <end position="279"/>
    </location>
</feature>
<evidence type="ECO:0000313" key="16">
    <source>
        <dbReference type="WBParaSite" id="TMUE_1000002532.1"/>
    </source>
</evidence>
<evidence type="ECO:0000256" key="5">
    <source>
        <dbReference type="ARBA" id="ARBA00022840"/>
    </source>
</evidence>
<feature type="region of interest" description="Disordered" evidence="11">
    <location>
        <begin position="715"/>
        <end position="738"/>
    </location>
</feature>
<evidence type="ECO:0000256" key="10">
    <source>
        <dbReference type="ARBA" id="ARBA00048046"/>
    </source>
</evidence>
<evidence type="ECO:0000256" key="12">
    <source>
        <dbReference type="SAM" id="Phobius"/>
    </source>
</evidence>
<dbReference type="PROSITE" id="PS00211">
    <property type="entry name" value="ABC_TRANSPORTER_1"/>
    <property type="match status" value="1"/>
</dbReference>
<accession>A0A5S6Q6E9</accession>
<dbReference type="SUPFAM" id="SSF90123">
    <property type="entry name" value="ABC transporter transmembrane region"/>
    <property type="match status" value="1"/>
</dbReference>
<keyword evidence="2" id="KW-0813">Transport</keyword>
<dbReference type="FunFam" id="3.40.50.300:FF:000186">
    <property type="entry name" value="ATP-binding cassette sub-family B member 7, mitochondrial"/>
    <property type="match status" value="1"/>
</dbReference>
<evidence type="ECO:0000256" key="1">
    <source>
        <dbReference type="ARBA" id="ARBA00004448"/>
    </source>
</evidence>
<dbReference type="SMART" id="SM00382">
    <property type="entry name" value="AAA"/>
    <property type="match status" value="1"/>
</dbReference>
<dbReference type="GO" id="GO:0140359">
    <property type="term" value="F:ABC-type transporter activity"/>
    <property type="evidence" value="ECO:0007669"/>
    <property type="project" value="InterPro"/>
</dbReference>
<dbReference type="InterPro" id="IPR027417">
    <property type="entry name" value="P-loop_NTPase"/>
</dbReference>
<dbReference type="InterPro" id="IPR003593">
    <property type="entry name" value="AAA+_ATPase"/>
</dbReference>
<evidence type="ECO:0000313" key="15">
    <source>
        <dbReference type="Proteomes" id="UP000046395"/>
    </source>
</evidence>
<dbReference type="Proteomes" id="UP000046395">
    <property type="component" value="Unassembled WGS sequence"/>
</dbReference>
<evidence type="ECO:0000256" key="3">
    <source>
        <dbReference type="ARBA" id="ARBA00022692"/>
    </source>
</evidence>
<dbReference type="InterPro" id="IPR011527">
    <property type="entry name" value="ABC1_TM_dom"/>
</dbReference>
<dbReference type="GO" id="GO:0005743">
    <property type="term" value="C:mitochondrial inner membrane"/>
    <property type="evidence" value="ECO:0007669"/>
    <property type="project" value="UniProtKB-SubCell"/>
</dbReference>
<comment type="catalytic activity">
    <reaction evidence="10">
        <text>(glutathione)4[2Fe(III)-2S] cluster(in) + ATP + H2O = (glutathione)4[2Fe(III)-2S] cluster(out) + ADP + phosphate + H(+)</text>
        <dbReference type="Rhea" id="RHEA:67028"/>
        <dbReference type="ChEBI" id="CHEBI:15377"/>
        <dbReference type="ChEBI" id="CHEBI:15378"/>
        <dbReference type="ChEBI" id="CHEBI:30616"/>
        <dbReference type="ChEBI" id="CHEBI:43474"/>
        <dbReference type="ChEBI" id="CHEBI:167627"/>
        <dbReference type="ChEBI" id="CHEBI:456216"/>
    </reaction>
    <physiologicalReaction direction="left-to-right" evidence="10">
        <dbReference type="Rhea" id="RHEA:67029"/>
    </physiologicalReaction>
</comment>
<evidence type="ECO:0000256" key="11">
    <source>
        <dbReference type="SAM" id="MobiDB-lite"/>
    </source>
</evidence>
<dbReference type="CDD" id="cd18582">
    <property type="entry name" value="ABC_6TM_ATM1_ABCB7"/>
    <property type="match status" value="1"/>
</dbReference>
<dbReference type="Pfam" id="PF00005">
    <property type="entry name" value="ABC_tran"/>
    <property type="match status" value="1"/>
</dbReference>
<evidence type="ECO:0000256" key="4">
    <source>
        <dbReference type="ARBA" id="ARBA00022741"/>
    </source>
</evidence>
<dbReference type="WBParaSite" id="TMUE_1000002532.1">
    <property type="protein sequence ID" value="TMUE_1000002532.1"/>
    <property type="gene ID" value="WBGene00294935"/>
</dbReference>
<dbReference type="InterPro" id="IPR017871">
    <property type="entry name" value="ABC_transporter-like_CS"/>
</dbReference>
<dbReference type="InterPro" id="IPR036640">
    <property type="entry name" value="ABC1_TM_sf"/>
</dbReference>
<dbReference type="GO" id="GO:0016887">
    <property type="term" value="F:ATP hydrolysis activity"/>
    <property type="evidence" value="ECO:0007669"/>
    <property type="project" value="InterPro"/>
</dbReference>
<reference evidence="16" key="1">
    <citation type="submission" date="2019-12" db="UniProtKB">
        <authorList>
            <consortium name="WormBaseParasite"/>
        </authorList>
    </citation>
    <scope>IDENTIFICATION</scope>
</reference>
<evidence type="ECO:0000259" key="13">
    <source>
        <dbReference type="PROSITE" id="PS50893"/>
    </source>
</evidence>
<dbReference type="SUPFAM" id="SSF52540">
    <property type="entry name" value="P-loop containing nucleoside triphosphate hydrolases"/>
    <property type="match status" value="1"/>
</dbReference>
<keyword evidence="4" id="KW-0547">Nucleotide-binding</keyword>
<evidence type="ECO:0000256" key="8">
    <source>
        <dbReference type="ARBA" id="ARBA00041016"/>
    </source>
</evidence>
<sequence>MTTKLLSSNLASEGVLQLIATTLPCPSKRTFSSTGQFWRHRFVQRSLLQVNSGTKLWQCWRPCFHPGVSKAFPLPQLSGHLISNREVFLKMLSYVWPKDKRRLRMRVVIALGFLVVSKLIGVSVPFLFKYAVEYYNGELDSSRFFGTPFSTTMTMGTALLLGYGIARCSSALFNELRSAVFAKVAQNSIREIARTVFLHLHKMDLNFHLGRQTGGLAKAVDRGTRGLSFVLNALVFNVLPTTLEFGLVTTLMYYKCGAQYALLTLGCVATYSGYTILVTRWRTKFRQMMNEYDNAGGNLVVDSLINYETVKYFNNEEFEALQYDKMLREYEEASLRTSTSLALLNFGQIAIFTAAIAGIMLMSAQEIVAGTMTVGDMVMLNGLLMQLSMPLNFLGSVYREVKQGMVDMQTMFTLLTLNPSIHDKPDATTLQLSLENAWIKFEDVHFYYLPTQPILRGFTLTVPAGKKVAIVGGSGSGKSTIVRLLFRFFDPVKGRIIVGGKSLEEVTMNSLRSQIGVVPQDCVLFHNTILYNLQYGNVNASIEQVIEAAKIADLHDAIMRMPLAYNTLVGERGLKLSGGEKQRVAIARTILKNPAIIIYDEATSSLDAITEKNIMESMKKAVSKRTLLFIAHRLATVVDSDLIVVLENGRVIESGTHNELLSIPDSRYGVLWANQHRNLNGNQQVKTDKEEDLRMALKEIEMRKCCVRPCGQDSEGSSSTACHAEVQAHTPIDRDGDK</sequence>
<dbReference type="PROSITE" id="PS50893">
    <property type="entry name" value="ABC_TRANSPORTER_2"/>
    <property type="match status" value="1"/>
</dbReference>
<proteinExistence type="predicted"/>
<dbReference type="InterPro" id="IPR003439">
    <property type="entry name" value="ABC_transporter-like_ATP-bd"/>
</dbReference>
<dbReference type="PANTHER" id="PTHR24221:SF402">
    <property type="entry name" value="IRON-SULFUR CLUSTERS TRANSPORTER ABCB7, MITOCHONDRIAL"/>
    <property type="match status" value="1"/>
</dbReference>
<evidence type="ECO:0000256" key="7">
    <source>
        <dbReference type="ARBA" id="ARBA00023136"/>
    </source>
</evidence>
<protein>
    <recommendedName>
        <fullName evidence="8">Iron-sulfur clusters transporter ABCB7, mitochondrial</fullName>
    </recommendedName>
    <alternativeName>
        <fullName evidence="9">ATP-binding cassette sub-family B member 7, mitochondrial</fullName>
    </alternativeName>
</protein>
<dbReference type="GO" id="GO:0006879">
    <property type="term" value="P:intracellular iron ion homeostasis"/>
    <property type="evidence" value="ECO:0007669"/>
    <property type="project" value="TreeGrafter"/>
</dbReference>
<feature type="transmembrane region" description="Helical" evidence="12">
    <location>
        <begin position="107"/>
        <end position="128"/>
    </location>
</feature>
<dbReference type="Gene3D" id="3.40.50.300">
    <property type="entry name" value="P-loop containing nucleotide triphosphate hydrolases"/>
    <property type="match status" value="1"/>
</dbReference>
<keyword evidence="3 12" id="KW-0812">Transmembrane</keyword>
<keyword evidence="7 12" id="KW-0472">Membrane</keyword>
<name>A0A5S6Q6E9_TRIMR</name>
<evidence type="ECO:0000256" key="2">
    <source>
        <dbReference type="ARBA" id="ARBA00022448"/>
    </source>
</evidence>
<feature type="transmembrane region" description="Helical" evidence="12">
    <location>
        <begin position="341"/>
        <end position="361"/>
    </location>
</feature>
<evidence type="ECO:0000256" key="9">
    <source>
        <dbReference type="ARBA" id="ARBA00042945"/>
    </source>
</evidence>
<keyword evidence="15" id="KW-1185">Reference proteome</keyword>
<keyword evidence="5" id="KW-0067">ATP-binding</keyword>
<dbReference type="Pfam" id="PF00664">
    <property type="entry name" value="ABC_membrane"/>
    <property type="match status" value="1"/>
</dbReference>
<dbReference type="InterPro" id="IPR039421">
    <property type="entry name" value="Type_1_exporter"/>
</dbReference>
<dbReference type="AlphaFoldDB" id="A0A5S6Q6E9"/>
<dbReference type="STRING" id="70415.A0A5S6Q6E9"/>
<comment type="subcellular location">
    <subcellularLocation>
        <location evidence="1">Mitochondrion inner membrane</location>
        <topology evidence="1">Multi-pass membrane protein</topology>
    </subcellularLocation>
</comment>
<dbReference type="Gene3D" id="1.20.1560.10">
    <property type="entry name" value="ABC transporter type 1, transmembrane domain"/>
    <property type="match status" value="1"/>
</dbReference>
<feature type="transmembrane region" description="Helical" evidence="12">
    <location>
        <begin position="229"/>
        <end position="254"/>
    </location>
</feature>
<feature type="domain" description="ABC transporter" evidence="13">
    <location>
        <begin position="439"/>
        <end position="673"/>
    </location>
</feature>
<dbReference type="FunFam" id="1.20.1560.10:FF:000004">
    <property type="entry name" value="ATP-binding cassette sub-family B member 7"/>
    <property type="match status" value="1"/>
</dbReference>
<feature type="transmembrane region" description="Helical" evidence="12">
    <location>
        <begin position="148"/>
        <end position="166"/>
    </location>
</feature>
<keyword evidence="6 12" id="KW-1133">Transmembrane helix</keyword>
<dbReference type="PROSITE" id="PS50929">
    <property type="entry name" value="ABC_TM1F"/>
    <property type="match status" value="1"/>
</dbReference>
<dbReference type="PANTHER" id="PTHR24221">
    <property type="entry name" value="ATP-BINDING CASSETTE SUB-FAMILY B"/>
    <property type="match status" value="1"/>
</dbReference>